<keyword evidence="10" id="KW-1185">Reference proteome</keyword>
<reference evidence="9 10" key="1">
    <citation type="journal article" date="2013" name="BMC Genomics">
        <title>Reconstruction of the lipid metabolism for the microalga Monoraphidium neglectum from its genome sequence reveals characteristics suitable for biofuel production.</title>
        <authorList>
            <person name="Bogen C."/>
            <person name="Al-Dilaimi A."/>
            <person name="Albersmeier A."/>
            <person name="Wichmann J."/>
            <person name="Grundmann M."/>
            <person name="Rupp O."/>
            <person name="Lauersen K.J."/>
            <person name="Blifernez-Klassen O."/>
            <person name="Kalinowski J."/>
            <person name="Goesmann A."/>
            <person name="Mussgnug J.H."/>
            <person name="Kruse O."/>
        </authorList>
    </citation>
    <scope>NUCLEOTIDE SEQUENCE [LARGE SCALE GENOMIC DNA]</scope>
    <source>
        <strain evidence="9 10">SAG 48.87</strain>
    </source>
</reference>
<evidence type="ECO:0000256" key="1">
    <source>
        <dbReference type="ARBA" id="ARBA00004478"/>
    </source>
</evidence>
<dbReference type="GO" id="GO:0015140">
    <property type="term" value="F:malate transmembrane transporter activity"/>
    <property type="evidence" value="ECO:0007669"/>
    <property type="project" value="UniProtKB-ARBA"/>
</dbReference>
<feature type="transmembrane region" description="Helical" evidence="8">
    <location>
        <begin position="94"/>
        <end position="116"/>
    </location>
</feature>
<dbReference type="GeneID" id="25732122"/>
<proteinExistence type="inferred from homology"/>
<dbReference type="InterPro" id="IPR001898">
    <property type="entry name" value="SLC13A/DASS"/>
</dbReference>
<evidence type="ECO:0000256" key="7">
    <source>
        <dbReference type="SAM" id="MobiDB-lite"/>
    </source>
</evidence>
<dbReference type="GO" id="GO:0009706">
    <property type="term" value="C:chloroplast inner membrane"/>
    <property type="evidence" value="ECO:0007669"/>
    <property type="project" value="UniProtKB-SubCell"/>
</dbReference>
<feature type="transmembrane region" description="Helical" evidence="8">
    <location>
        <begin position="194"/>
        <end position="214"/>
    </location>
</feature>
<keyword evidence="4" id="KW-1001">Plastid inner membrane</keyword>
<keyword evidence="4" id="KW-0934">Plastid</keyword>
<protein>
    <submittedName>
        <fullName evidence="9">Uncharacterized protein</fullName>
    </submittedName>
</protein>
<keyword evidence="5 8" id="KW-1133">Transmembrane helix</keyword>
<evidence type="ECO:0000313" key="9">
    <source>
        <dbReference type="EMBL" id="KIY93412.1"/>
    </source>
</evidence>
<evidence type="ECO:0000256" key="8">
    <source>
        <dbReference type="SAM" id="Phobius"/>
    </source>
</evidence>
<comment type="subcellular location">
    <subcellularLocation>
        <location evidence="1">Plastid</location>
        <location evidence="1">Chloroplast inner membrane</location>
        <topology evidence="1">Multi-pass membrane protein</topology>
    </subcellularLocation>
</comment>
<evidence type="ECO:0000313" key="10">
    <source>
        <dbReference type="Proteomes" id="UP000054498"/>
    </source>
</evidence>
<dbReference type="InterPro" id="IPR030676">
    <property type="entry name" value="CitT-rel"/>
</dbReference>
<dbReference type="KEGG" id="mng:MNEG_14549"/>
<comment type="similarity">
    <text evidence="2">Belongs to the SLC13A/DASS transporter (TC 2.A.47) family. DIT1 subfamily.</text>
</comment>
<keyword evidence="6 8" id="KW-0472">Membrane</keyword>
<organism evidence="9 10">
    <name type="scientific">Monoraphidium neglectum</name>
    <dbReference type="NCBI Taxonomy" id="145388"/>
    <lineage>
        <taxon>Eukaryota</taxon>
        <taxon>Viridiplantae</taxon>
        <taxon>Chlorophyta</taxon>
        <taxon>core chlorophytes</taxon>
        <taxon>Chlorophyceae</taxon>
        <taxon>CS clade</taxon>
        <taxon>Sphaeropleales</taxon>
        <taxon>Selenastraceae</taxon>
        <taxon>Monoraphidium</taxon>
    </lineage>
</organism>
<evidence type="ECO:0000256" key="3">
    <source>
        <dbReference type="ARBA" id="ARBA00022692"/>
    </source>
</evidence>
<keyword evidence="3 8" id="KW-0812">Transmembrane</keyword>
<sequence length="228" mass="23259">MQPRLLGARPLAAARRPAAVCAALPTPTGLWLKPHRPLASMPRQPKQHAAAAAASAPLLPQRQRRVEVRASASGAAAPAPQPAQPAAPIGVKPIPAAISIGLGLIVNFLIPAPAGVSAQAWQLFAIFISTICGLVLGPLPVGAWAFLGLTTVVATGTLPFASAMSAMTSEVIWLIVISFFFAKAFETTGLGERIANVFVAAMGKSSLGLAYGLMVAEAVLGSVASTCV</sequence>
<evidence type="ECO:0000256" key="5">
    <source>
        <dbReference type="ARBA" id="ARBA00022989"/>
    </source>
</evidence>
<dbReference type="EMBL" id="KK104791">
    <property type="protein sequence ID" value="KIY93412.1"/>
    <property type="molecule type" value="Genomic_DNA"/>
</dbReference>
<dbReference type="RefSeq" id="XP_013892432.1">
    <property type="nucleotide sequence ID" value="XM_014036978.1"/>
</dbReference>
<dbReference type="AlphaFoldDB" id="A0A0D2IZZ0"/>
<feature type="region of interest" description="Disordered" evidence="7">
    <location>
        <begin position="34"/>
        <end position="55"/>
    </location>
</feature>
<evidence type="ECO:0000256" key="4">
    <source>
        <dbReference type="ARBA" id="ARBA00022780"/>
    </source>
</evidence>
<accession>A0A0D2IZZ0</accession>
<dbReference type="Pfam" id="PF00939">
    <property type="entry name" value="Na_sulph_symp"/>
    <property type="match status" value="1"/>
</dbReference>
<evidence type="ECO:0000256" key="6">
    <source>
        <dbReference type="ARBA" id="ARBA00023136"/>
    </source>
</evidence>
<dbReference type="STRING" id="145388.A0A0D2IZZ0"/>
<feature type="transmembrane region" description="Helical" evidence="8">
    <location>
        <begin position="123"/>
        <end position="147"/>
    </location>
</feature>
<dbReference type="OrthoDB" id="1695362at2759"/>
<feature type="transmembrane region" description="Helical" evidence="8">
    <location>
        <begin position="159"/>
        <end position="182"/>
    </location>
</feature>
<dbReference type="Proteomes" id="UP000054498">
    <property type="component" value="Unassembled WGS sequence"/>
</dbReference>
<name>A0A0D2IZZ0_9CHLO</name>
<dbReference type="PANTHER" id="PTHR42826">
    <property type="entry name" value="DICARBOXYLATE TRANSPORTER 2.1, CHLOROPLASTIC"/>
    <property type="match status" value="1"/>
</dbReference>
<evidence type="ECO:0000256" key="2">
    <source>
        <dbReference type="ARBA" id="ARBA00007349"/>
    </source>
</evidence>
<gene>
    <name evidence="9" type="ORF">MNEG_14549</name>
</gene>